<dbReference type="RefSeq" id="WP_146906614.1">
    <property type="nucleotide sequence ID" value="NZ_BAAARM010000006.1"/>
</dbReference>
<evidence type="ECO:0000256" key="1">
    <source>
        <dbReference type="ARBA" id="ARBA00022741"/>
    </source>
</evidence>
<keyword evidence="3 5" id="KW-0347">Helicase</keyword>
<dbReference type="OrthoDB" id="9787585at2"/>
<dbReference type="Gene3D" id="3.40.50.300">
    <property type="entry name" value="P-loop containing nucleotide triphosphate hydrolases"/>
    <property type="match status" value="3"/>
</dbReference>
<dbReference type="GO" id="GO:0016787">
    <property type="term" value="F:hydrolase activity"/>
    <property type="evidence" value="ECO:0007669"/>
    <property type="project" value="UniProtKB-UniRule"/>
</dbReference>
<dbReference type="GO" id="GO:0003677">
    <property type="term" value="F:DNA binding"/>
    <property type="evidence" value="ECO:0007669"/>
    <property type="project" value="InterPro"/>
</dbReference>
<gene>
    <name evidence="8" type="ORF">CAE01nite_32970</name>
</gene>
<dbReference type="InterPro" id="IPR000212">
    <property type="entry name" value="DNA_helicase_UvrD/REP"/>
</dbReference>
<reference evidence="8 9" key="1">
    <citation type="submission" date="2019-07" db="EMBL/GenBank/DDBJ databases">
        <title>Whole genome shotgun sequence of Cellulomonas aerilata NBRC 106308.</title>
        <authorList>
            <person name="Hosoyama A."/>
            <person name="Uohara A."/>
            <person name="Ohji S."/>
            <person name="Ichikawa N."/>
        </authorList>
    </citation>
    <scope>NUCLEOTIDE SEQUENCE [LARGE SCALE GENOMIC DNA]</scope>
    <source>
        <strain evidence="8 9">NBRC 106308</strain>
    </source>
</reference>
<keyword evidence="4 5" id="KW-0067">ATP-binding</keyword>
<accession>A0A512DGK5</accession>
<keyword evidence="2 5" id="KW-0378">Hydrolase</keyword>
<proteinExistence type="predicted"/>
<evidence type="ECO:0000256" key="3">
    <source>
        <dbReference type="ARBA" id="ARBA00022806"/>
    </source>
</evidence>
<evidence type="ECO:0000256" key="5">
    <source>
        <dbReference type="PROSITE-ProRule" id="PRU00560"/>
    </source>
</evidence>
<keyword evidence="1 5" id="KW-0547">Nucleotide-binding</keyword>
<sequence length="759" mass="81467">MAGRETELAGEQKRVDALYARLDELRAHQRERLREVRREGPSGSPQNRSERDAFATLYEDRVAQLEAVEDRLAFGRLDLDDGSQRYIGRIGLTDEHHTTMLTDWRAPAAQAFYRATAAHRDDVVRRRHLVTRGRSVTGIEDEVLDLASLGAGDDGDGSAMSGLTGEGALLAALAAGRTGRMGDIVATIQAEQDAIIRSDLAGALVVQGGPGTGKTAVALHRAAYLLYAHRRVLERSGVLLVGPSAVFLRYIDQVLPSLGETGVVTATIGDLYPGIEATADEDEAVAEVKGRAVMAGVVARAVRQRQRVPAHEQSVRVEGRTVVITPRDVQEAMARARRNHRPHNLARVTFVREMLSRLADQYVAQLGDDVPSDERGEILEELRTTRDIRVALNLAWMPLTPQKLVEDLYAKPPRLVAAAPELSRRDRALLRREPGALWTAADVPLLDEAAELLGEDDQAARAQARADAERRTAEVEYARRVLASSGNQGLVSAELLADRFAATGPRLTTAERAAADRTWTYGHVVVDEAQELSAMAWRMLLRRVPTRSMTIVGDVAQTTARAGARSWRGMLDPVLRSSWRLSELTVNYRTPATVAAAAQSVAGAAQLPVSDLRSARDVPDALVVEQVTDGGPDAVVRAAVRHARAAVEEMDDVADGGRVAVVAPAGLVAPVRSAIEAAGLGAALGAGAGAMDAPLIVLTPRQSKGLEFDVVVLVEPAAVLAASAGDLYVAMTRPTRGLRVVHRDPLPAGWPRDAGAAVA</sequence>
<feature type="domain" description="UvrD-like helicase ATP-binding" evidence="7">
    <location>
        <begin position="187"/>
        <end position="591"/>
    </location>
</feature>
<name>A0A512DGK5_9CELL</name>
<dbReference type="EMBL" id="BJYY01000021">
    <property type="protein sequence ID" value="GEO35572.1"/>
    <property type="molecule type" value="Genomic_DNA"/>
</dbReference>
<keyword evidence="9" id="KW-1185">Reference proteome</keyword>
<protein>
    <submittedName>
        <fullName evidence="8">DNA helicase</fullName>
    </submittedName>
</protein>
<dbReference type="PANTHER" id="PTHR11070">
    <property type="entry name" value="UVRD / RECB / PCRA DNA HELICASE FAMILY MEMBER"/>
    <property type="match status" value="1"/>
</dbReference>
<dbReference type="GO" id="GO:0005524">
    <property type="term" value="F:ATP binding"/>
    <property type="evidence" value="ECO:0007669"/>
    <property type="project" value="UniProtKB-UniRule"/>
</dbReference>
<evidence type="ECO:0000313" key="9">
    <source>
        <dbReference type="Proteomes" id="UP000321181"/>
    </source>
</evidence>
<dbReference type="SUPFAM" id="SSF52540">
    <property type="entry name" value="P-loop containing nucleoside triphosphate hydrolases"/>
    <property type="match status" value="1"/>
</dbReference>
<feature type="region of interest" description="Disordered" evidence="6">
    <location>
        <begin position="31"/>
        <end position="52"/>
    </location>
</feature>
<evidence type="ECO:0000313" key="8">
    <source>
        <dbReference type="EMBL" id="GEO35572.1"/>
    </source>
</evidence>
<dbReference type="Proteomes" id="UP000321181">
    <property type="component" value="Unassembled WGS sequence"/>
</dbReference>
<dbReference type="GO" id="GO:0043138">
    <property type="term" value="F:3'-5' DNA helicase activity"/>
    <property type="evidence" value="ECO:0007669"/>
    <property type="project" value="TreeGrafter"/>
</dbReference>
<dbReference type="GO" id="GO:0000725">
    <property type="term" value="P:recombinational repair"/>
    <property type="evidence" value="ECO:0007669"/>
    <property type="project" value="TreeGrafter"/>
</dbReference>
<feature type="compositionally biased region" description="Basic and acidic residues" evidence="6">
    <location>
        <begin position="31"/>
        <end position="40"/>
    </location>
</feature>
<evidence type="ECO:0000256" key="4">
    <source>
        <dbReference type="ARBA" id="ARBA00022840"/>
    </source>
</evidence>
<evidence type="ECO:0000256" key="2">
    <source>
        <dbReference type="ARBA" id="ARBA00022801"/>
    </source>
</evidence>
<dbReference type="InterPro" id="IPR014016">
    <property type="entry name" value="UvrD-like_ATP-bd"/>
</dbReference>
<evidence type="ECO:0000256" key="6">
    <source>
        <dbReference type="SAM" id="MobiDB-lite"/>
    </source>
</evidence>
<comment type="caution">
    <text evidence="8">The sequence shown here is derived from an EMBL/GenBank/DDBJ whole genome shotgun (WGS) entry which is preliminary data.</text>
</comment>
<dbReference type="PANTHER" id="PTHR11070:SF45">
    <property type="entry name" value="DNA 3'-5' HELICASE"/>
    <property type="match status" value="1"/>
</dbReference>
<evidence type="ECO:0000259" key="7">
    <source>
        <dbReference type="PROSITE" id="PS51198"/>
    </source>
</evidence>
<dbReference type="InterPro" id="IPR027417">
    <property type="entry name" value="P-loop_NTPase"/>
</dbReference>
<dbReference type="GO" id="GO:0005829">
    <property type="term" value="C:cytosol"/>
    <property type="evidence" value="ECO:0007669"/>
    <property type="project" value="TreeGrafter"/>
</dbReference>
<dbReference type="PROSITE" id="PS51198">
    <property type="entry name" value="UVRD_HELICASE_ATP_BIND"/>
    <property type="match status" value="1"/>
</dbReference>
<organism evidence="8 9">
    <name type="scientific">Cellulomonas aerilata</name>
    <dbReference type="NCBI Taxonomy" id="515326"/>
    <lineage>
        <taxon>Bacteria</taxon>
        <taxon>Bacillati</taxon>
        <taxon>Actinomycetota</taxon>
        <taxon>Actinomycetes</taxon>
        <taxon>Micrococcales</taxon>
        <taxon>Cellulomonadaceae</taxon>
        <taxon>Cellulomonas</taxon>
    </lineage>
</organism>
<feature type="binding site" evidence="5">
    <location>
        <begin position="208"/>
        <end position="215"/>
    </location>
    <ligand>
        <name>ATP</name>
        <dbReference type="ChEBI" id="CHEBI:30616"/>
    </ligand>
</feature>
<dbReference type="AlphaFoldDB" id="A0A512DGK5"/>